<dbReference type="AlphaFoldDB" id="A0A250WV70"/>
<reference evidence="2 3" key="1">
    <citation type="submission" date="2017-08" db="EMBL/GenBank/DDBJ databases">
        <title>Acidophilic green algal genome provides insights into adaptation to an acidic environment.</title>
        <authorList>
            <person name="Hirooka S."/>
            <person name="Hirose Y."/>
            <person name="Kanesaki Y."/>
            <person name="Higuchi S."/>
            <person name="Fujiwara T."/>
            <person name="Onuma R."/>
            <person name="Era A."/>
            <person name="Ohbayashi R."/>
            <person name="Uzuka A."/>
            <person name="Nozaki H."/>
            <person name="Yoshikawa H."/>
            <person name="Miyagishima S.Y."/>
        </authorList>
    </citation>
    <scope>NUCLEOTIDE SEQUENCE [LARGE SCALE GENOMIC DNA]</scope>
    <source>
        <strain evidence="2 3">NIES-2499</strain>
    </source>
</reference>
<feature type="compositionally biased region" description="Acidic residues" evidence="1">
    <location>
        <begin position="517"/>
        <end position="529"/>
    </location>
</feature>
<organism evidence="2 3">
    <name type="scientific">Chlamydomonas eustigma</name>
    <dbReference type="NCBI Taxonomy" id="1157962"/>
    <lineage>
        <taxon>Eukaryota</taxon>
        <taxon>Viridiplantae</taxon>
        <taxon>Chlorophyta</taxon>
        <taxon>core chlorophytes</taxon>
        <taxon>Chlorophyceae</taxon>
        <taxon>CS clade</taxon>
        <taxon>Chlamydomonadales</taxon>
        <taxon>Chlamydomonadaceae</taxon>
        <taxon>Chlamydomonas</taxon>
    </lineage>
</organism>
<keyword evidence="3" id="KW-1185">Reference proteome</keyword>
<comment type="caution">
    <text evidence="2">The sequence shown here is derived from an EMBL/GenBank/DDBJ whole genome shotgun (WGS) entry which is preliminary data.</text>
</comment>
<feature type="region of interest" description="Disordered" evidence="1">
    <location>
        <begin position="510"/>
        <end position="535"/>
    </location>
</feature>
<feature type="region of interest" description="Disordered" evidence="1">
    <location>
        <begin position="716"/>
        <end position="735"/>
    </location>
</feature>
<sequence length="826" mass="88632">MDSVRDISSRLRSLNGLEGNMSSALSLAQALLHHDPSAVALLPINPYNEDHKPILLLPSSVHIHYLKALLDWCVSQLVREPKPQKQNVNLSQSPSKMKITAETLPAASTPAYAEPGALKGSPALNSRMNPESWDLLSALLTGAWAGEAAAAAVPPSILSAAASALKHVSVGTRPITSSKASGPPLEHSLLTQDQLLHAAVNQCLHILFKIPALINPVSEHSSLVPSQNSHAFAVKQEAAAPASYLTNNPRFRPGLEPCIAFAAAVLDACPPKSHELALYTTSVAGLSSSNGNSSHIQWLYWLDSVYISVQAVHSSVQGHPNTKRVFQAVTSRLMLHLSAFIQPPMSHMTSQTLTTLPRDKAHDSSSLSGARYLGTIPATYHNSHLNTEIIEGLGGGSDTHTKKNRDGTKLKLKYNDTVVAEAELGKAILELLELTVFSDVHVTGLAEACLLTSSKALKLQASGGVDASVAELEEKQGRQDDSKTGVFDVGPNTSKVQTVELKDKKMKKKKKVKLEVPEADGADKDEEDASIAHQASVSAEKSQQEAVMPHQYILIQVVSEALECLSSQKNSNLDTAAAFQGNPLEQLNRQKMLLKQQQAAAGTLCMLPWMLTTFCKAAGRHRKIAASDALAAARACGRSHYHQSNVRGRQTNEGGPSTQHGPKNQGSQQGVASNSSKDLLPGAEFNMLQCLLGILLPLINIKIQDLVDSSVHVHEGNVRSNGFQDPLKRRNVEHSLAAQKPQDLRKRKRSENMKQQQKQGGRPGCAGILLQQEVKGDEDAEELSSHKDVVTSHRVVDGLAVTTTAKMAMSGLGSLLAAVKVCGSCY</sequence>
<dbReference type="Proteomes" id="UP000232323">
    <property type="component" value="Unassembled WGS sequence"/>
</dbReference>
<feature type="compositionally biased region" description="Polar residues" evidence="1">
    <location>
        <begin position="642"/>
        <end position="675"/>
    </location>
</feature>
<dbReference type="EMBL" id="BEGY01000008">
    <property type="protein sequence ID" value="GAX74512.1"/>
    <property type="molecule type" value="Genomic_DNA"/>
</dbReference>
<feature type="region of interest" description="Disordered" evidence="1">
    <location>
        <begin position="740"/>
        <end position="764"/>
    </location>
</feature>
<evidence type="ECO:0000256" key="1">
    <source>
        <dbReference type="SAM" id="MobiDB-lite"/>
    </source>
</evidence>
<proteinExistence type="predicted"/>
<feature type="region of interest" description="Disordered" evidence="1">
    <location>
        <begin position="641"/>
        <end position="675"/>
    </location>
</feature>
<protein>
    <submittedName>
        <fullName evidence="2">Uncharacterized protein</fullName>
    </submittedName>
</protein>
<evidence type="ECO:0000313" key="3">
    <source>
        <dbReference type="Proteomes" id="UP000232323"/>
    </source>
</evidence>
<evidence type="ECO:0000313" key="2">
    <source>
        <dbReference type="EMBL" id="GAX74512.1"/>
    </source>
</evidence>
<gene>
    <name evidence="2" type="ORF">CEUSTIGMA_g1961.t1</name>
</gene>
<accession>A0A250WV70</accession>
<name>A0A250WV70_9CHLO</name>